<dbReference type="InterPro" id="IPR033543">
    <property type="entry name" value="BCL2L15"/>
</dbReference>
<comment type="caution">
    <text evidence="1">The sequence shown here is derived from an EMBL/GenBank/DDBJ whole genome shotgun (WGS) entry which is preliminary data.</text>
</comment>
<dbReference type="SUPFAM" id="SSF56854">
    <property type="entry name" value="Bcl-2 inhibitors of programmed cell death"/>
    <property type="match status" value="1"/>
</dbReference>
<dbReference type="PANTHER" id="PTHR36466">
    <property type="entry name" value="BCL-2-LIKE PROTEIN 15"/>
    <property type="match status" value="1"/>
</dbReference>
<dbReference type="Gene3D" id="1.10.437.10">
    <property type="entry name" value="Blc2-like"/>
    <property type="match status" value="1"/>
</dbReference>
<gene>
    <name evidence="1" type="ORF">NDU88_005124</name>
</gene>
<dbReference type="EMBL" id="JANPWB010000010">
    <property type="protein sequence ID" value="KAJ1138743.1"/>
    <property type="molecule type" value="Genomic_DNA"/>
</dbReference>
<dbReference type="InterPro" id="IPR036834">
    <property type="entry name" value="Bcl-2-like_sf"/>
</dbReference>
<keyword evidence="2" id="KW-1185">Reference proteome</keyword>
<accession>A0AAV7QER6</accession>
<organism evidence="1 2">
    <name type="scientific">Pleurodeles waltl</name>
    <name type="common">Iberian ribbed newt</name>
    <dbReference type="NCBI Taxonomy" id="8319"/>
    <lineage>
        <taxon>Eukaryota</taxon>
        <taxon>Metazoa</taxon>
        <taxon>Chordata</taxon>
        <taxon>Craniata</taxon>
        <taxon>Vertebrata</taxon>
        <taxon>Euteleostomi</taxon>
        <taxon>Amphibia</taxon>
        <taxon>Batrachia</taxon>
        <taxon>Caudata</taxon>
        <taxon>Salamandroidea</taxon>
        <taxon>Salamandridae</taxon>
        <taxon>Pleurodelinae</taxon>
        <taxon>Pleurodeles</taxon>
    </lineage>
</organism>
<reference evidence="1" key="1">
    <citation type="journal article" date="2022" name="bioRxiv">
        <title>Sequencing and chromosome-scale assembly of the giantPleurodeles waltlgenome.</title>
        <authorList>
            <person name="Brown T."/>
            <person name="Elewa A."/>
            <person name="Iarovenko S."/>
            <person name="Subramanian E."/>
            <person name="Araus A.J."/>
            <person name="Petzold A."/>
            <person name="Susuki M."/>
            <person name="Suzuki K.-i.T."/>
            <person name="Hayashi T."/>
            <person name="Toyoda A."/>
            <person name="Oliveira C."/>
            <person name="Osipova E."/>
            <person name="Leigh N.D."/>
            <person name="Simon A."/>
            <person name="Yun M.H."/>
        </authorList>
    </citation>
    <scope>NUCLEOTIDE SEQUENCE</scope>
    <source>
        <strain evidence="1">20211129_DDA</strain>
        <tissue evidence="1">Liver</tissue>
    </source>
</reference>
<sequence length="159" mass="17802">MTHPTTFEKQTNEVVLALFNHSEKEQELNFRDLEPASAGEEEQEDDFDPYIVSSRLRAIGDQLDEDVRAEAQQFVQDPVNLVEGFSNVVDSLSHTWVVRNPDMTIEKAVLKVAVSLALCVFQLAPSMKEVVQSTLTDCLTSPSLSAFIEEQGGWMNVEI</sequence>
<dbReference type="Proteomes" id="UP001066276">
    <property type="component" value="Chromosome 6"/>
</dbReference>
<dbReference type="AlphaFoldDB" id="A0AAV7QER6"/>
<evidence type="ECO:0000313" key="2">
    <source>
        <dbReference type="Proteomes" id="UP001066276"/>
    </source>
</evidence>
<name>A0AAV7QER6_PLEWA</name>
<dbReference type="PANTHER" id="PTHR36466:SF1">
    <property type="entry name" value="BCL-2-LIKE PROTEIN 15"/>
    <property type="match status" value="1"/>
</dbReference>
<protein>
    <recommendedName>
        <fullName evidence="3">Bcl-2-like protein 15</fullName>
    </recommendedName>
</protein>
<evidence type="ECO:0000313" key="1">
    <source>
        <dbReference type="EMBL" id="KAJ1138743.1"/>
    </source>
</evidence>
<proteinExistence type="predicted"/>
<evidence type="ECO:0008006" key="3">
    <source>
        <dbReference type="Google" id="ProtNLM"/>
    </source>
</evidence>
<dbReference type="GO" id="GO:0042981">
    <property type="term" value="P:regulation of apoptotic process"/>
    <property type="evidence" value="ECO:0007669"/>
    <property type="project" value="InterPro"/>
</dbReference>